<reference evidence="1 2" key="1">
    <citation type="journal article" date="2017" name="ISME J.">
        <title>Potential for microbial H2 and metal transformations associated with novel bacteria and archaea in deep terrestrial subsurface sediments.</title>
        <authorList>
            <person name="Hernsdorf A.W."/>
            <person name="Amano Y."/>
            <person name="Miyakawa K."/>
            <person name="Ise K."/>
            <person name="Suzuki Y."/>
            <person name="Anantharaman K."/>
            <person name="Probst A."/>
            <person name="Burstein D."/>
            <person name="Thomas B.C."/>
            <person name="Banfield J.F."/>
        </authorList>
    </citation>
    <scope>NUCLEOTIDE SEQUENCE [LARGE SCALE GENOMIC DNA]</scope>
    <source>
        <strain evidence="1">HGW-Falkowbacteria-1</strain>
    </source>
</reference>
<evidence type="ECO:0000313" key="1">
    <source>
        <dbReference type="EMBL" id="PKM91659.1"/>
    </source>
</evidence>
<gene>
    <name evidence="1" type="ORF">CVU82_00400</name>
</gene>
<protein>
    <submittedName>
        <fullName evidence="1">Uncharacterized protein</fullName>
    </submittedName>
</protein>
<accession>A0A2N2EAD8</accession>
<comment type="caution">
    <text evidence="1">The sequence shown here is derived from an EMBL/GenBank/DDBJ whole genome shotgun (WGS) entry which is preliminary data.</text>
</comment>
<dbReference type="Proteomes" id="UP000233517">
    <property type="component" value="Unassembled WGS sequence"/>
</dbReference>
<organism evidence="1 2">
    <name type="scientific">Candidatus Falkowbacteria bacterium HGW-Falkowbacteria-1</name>
    <dbReference type="NCBI Taxonomy" id="2013768"/>
    <lineage>
        <taxon>Bacteria</taxon>
        <taxon>Candidatus Falkowiibacteriota</taxon>
    </lineage>
</organism>
<evidence type="ECO:0000313" key="2">
    <source>
        <dbReference type="Proteomes" id="UP000233517"/>
    </source>
</evidence>
<name>A0A2N2EAD8_9BACT</name>
<sequence>MAKRKRKLPHEVQSELLKGWRVVCGNKEIVVIALKNKRKLWDVSSCKFVCEWKSDPKTVIEIEKKIFKDKEVATEVATEVGAEVS</sequence>
<dbReference type="AlphaFoldDB" id="A0A2N2EAD8"/>
<proteinExistence type="predicted"/>
<dbReference type="EMBL" id="PHAI01000001">
    <property type="protein sequence ID" value="PKM91659.1"/>
    <property type="molecule type" value="Genomic_DNA"/>
</dbReference>